<dbReference type="EMBL" id="BJMH01000013">
    <property type="protein sequence ID" value="GEB33332.1"/>
    <property type="molecule type" value="Genomic_DNA"/>
</dbReference>
<dbReference type="GeneID" id="87611078"/>
<accession>A0A4Y3PFR4</accession>
<name>A0A4Y3PFR4_BREPA</name>
<dbReference type="Proteomes" id="UP000316882">
    <property type="component" value="Unassembled WGS sequence"/>
</dbReference>
<organism evidence="2 3">
    <name type="scientific">Brevibacillus parabrevis</name>
    <dbReference type="NCBI Taxonomy" id="54914"/>
    <lineage>
        <taxon>Bacteria</taxon>
        <taxon>Bacillati</taxon>
        <taxon>Bacillota</taxon>
        <taxon>Bacilli</taxon>
        <taxon>Bacillales</taxon>
        <taxon>Paenibacillaceae</taxon>
        <taxon>Brevibacillus</taxon>
    </lineage>
</organism>
<gene>
    <name evidence="2" type="ORF">BPA01_29120</name>
</gene>
<keyword evidence="1" id="KW-0472">Membrane</keyword>
<keyword evidence="1" id="KW-0812">Transmembrane</keyword>
<dbReference type="AlphaFoldDB" id="A0A4Y3PFR4"/>
<feature type="transmembrane region" description="Helical" evidence="1">
    <location>
        <begin position="6"/>
        <end position="24"/>
    </location>
</feature>
<comment type="caution">
    <text evidence="2">The sequence shown here is derived from an EMBL/GenBank/DDBJ whole genome shotgun (WGS) entry which is preliminary data.</text>
</comment>
<reference evidence="2 3" key="1">
    <citation type="submission" date="2019-06" db="EMBL/GenBank/DDBJ databases">
        <title>Whole genome shotgun sequence of Brevibacillus parabrevis NBRC 12334.</title>
        <authorList>
            <person name="Hosoyama A."/>
            <person name="Uohara A."/>
            <person name="Ohji S."/>
            <person name="Ichikawa N."/>
        </authorList>
    </citation>
    <scope>NUCLEOTIDE SEQUENCE [LARGE SCALE GENOMIC DNA]</scope>
    <source>
        <strain evidence="2 3">NBRC 12334</strain>
    </source>
</reference>
<evidence type="ECO:0000313" key="2">
    <source>
        <dbReference type="EMBL" id="GEB33332.1"/>
    </source>
</evidence>
<evidence type="ECO:0008006" key="4">
    <source>
        <dbReference type="Google" id="ProtNLM"/>
    </source>
</evidence>
<protein>
    <recommendedName>
        <fullName evidence="4">YtzI protein</fullName>
    </recommendedName>
</protein>
<keyword evidence="1" id="KW-1133">Transmembrane helix</keyword>
<sequence length="50" mass="5496">MSTGFIVALVIVFVLIIGLTILITNKAYARKPEQVDPLPGKELAQKELDQ</sequence>
<evidence type="ECO:0000256" key="1">
    <source>
        <dbReference type="SAM" id="Phobius"/>
    </source>
</evidence>
<evidence type="ECO:0000313" key="3">
    <source>
        <dbReference type="Proteomes" id="UP000316882"/>
    </source>
</evidence>
<proteinExistence type="predicted"/>
<keyword evidence="3" id="KW-1185">Reference proteome</keyword>
<dbReference type="RefSeq" id="WP_167470261.1">
    <property type="nucleotide sequence ID" value="NZ_BJMH01000013.1"/>
</dbReference>